<dbReference type="EMBL" id="BAAAHP010000306">
    <property type="protein sequence ID" value="GAA0907123.1"/>
    <property type="molecule type" value="Genomic_DNA"/>
</dbReference>
<evidence type="ECO:0000313" key="4">
    <source>
        <dbReference type="Proteomes" id="UP001499967"/>
    </source>
</evidence>
<gene>
    <name evidence="3" type="ORF">GCM10009559_75700</name>
</gene>
<feature type="compositionally biased region" description="Acidic residues" evidence="1">
    <location>
        <begin position="82"/>
        <end position="95"/>
    </location>
</feature>
<sequence length="148" mass="15383">MGDDSDGVDGVDTDSGLLEPEDSLVDIGIGDVLDEGYSAPERPWAVGGWGLTPREAAGHESLAARLARELPEVRAAGGDGLGDAEDTDGELYDEEVGTAPSGRLAEYDGDVDEYRYLYAVDVGIDGGSASAEEAAVHIVPDERDQDGS</sequence>
<evidence type="ECO:0000259" key="2">
    <source>
        <dbReference type="Pfam" id="PF18970"/>
    </source>
</evidence>
<feature type="compositionally biased region" description="Acidic residues" evidence="1">
    <location>
        <begin position="1"/>
        <end position="12"/>
    </location>
</feature>
<dbReference type="InterPro" id="IPR043763">
    <property type="entry name" value="DUF5709"/>
</dbReference>
<dbReference type="RefSeq" id="WP_343946673.1">
    <property type="nucleotide sequence ID" value="NZ_BAAAHP010000306.1"/>
</dbReference>
<accession>A0ABN1NHN2</accession>
<comment type="caution">
    <text evidence="3">The sequence shown here is derived from an EMBL/GenBank/DDBJ whole genome shotgun (WGS) entry which is preliminary data.</text>
</comment>
<feature type="region of interest" description="Disordered" evidence="1">
    <location>
        <begin position="1"/>
        <end position="23"/>
    </location>
</feature>
<keyword evidence="4" id="KW-1185">Reference proteome</keyword>
<dbReference type="Proteomes" id="UP001499967">
    <property type="component" value="Unassembled WGS sequence"/>
</dbReference>
<protein>
    <submittedName>
        <fullName evidence="3">DUF5709 domain-containing protein</fullName>
    </submittedName>
</protein>
<evidence type="ECO:0000256" key="1">
    <source>
        <dbReference type="SAM" id="MobiDB-lite"/>
    </source>
</evidence>
<name>A0ABN1NHN2_9PSEU</name>
<evidence type="ECO:0000313" key="3">
    <source>
        <dbReference type="EMBL" id="GAA0907123.1"/>
    </source>
</evidence>
<proteinExistence type="predicted"/>
<feature type="region of interest" description="Disordered" evidence="1">
    <location>
        <begin position="76"/>
        <end position="95"/>
    </location>
</feature>
<feature type="domain" description="DUF5709" evidence="2">
    <location>
        <begin position="95"/>
        <end position="141"/>
    </location>
</feature>
<reference evidence="3 4" key="1">
    <citation type="journal article" date="2019" name="Int. J. Syst. Evol. Microbiol.">
        <title>The Global Catalogue of Microorganisms (GCM) 10K type strain sequencing project: providing services to taxonomists for standard genome sequencing and annotation.</title>
        <authorList>
            <consortium name="The Broad Institute Genomics Platform"/>
            <consortium name="The Broad Institute Genome Sequencing Center for Infectious Disease"/>
            <person name="Wu L."/>
            <person name="Ma J."/>
        </authorList>
    </citation>
    <scope>NUCLEOTIDE SEQUENCE [LARGE SCALE GENOMIC DNA]</scope>
    <source>
        <strain evidence="3 4">JCM 11117</strain>
    </source>
</reference>
<organism evidence="3 4">
    <name type="scientific">Pseudonocardia zijingensis</name>
    <dbReference type="NCBI Taxonomy" id="153376"/>
    <lineage>
        <taxon>Bacteria</taxon>
        <taxon>Bacillati</taxon>
        <taxon>Actinomycetota</taxon>
        <taxon>Actinomycetes</taxon>
        <taxon>Pseudonocardiales</taxon>
        <taxon>Pseudonocardiaceae</taxon>
        <taxon>Pseudonocardia</taxon>
    </lineage>
</organism>
<dbReference type="Pfam" id="PF18970">
    <property type="entry name" value="DUF5709"/>
    <property type="match status" value="1"/>
</dbReference>